<organism evidence="2 3">
    <name type="scientific">Acetivibrio thermocellus AD2</name>
    <dbReference type="NCBI Taxonomy" id="1138384"/>
    <lineage>
        <taxon>Bacteria</taxon>
        <taxon>Bacillati</taxon>
        <taxon>Bacillota</taxon>
        <taxon>Clostridia</taxon>
        <taxon>Eubacteriales</taxon>
        <taxon>Oscillospiraceae</taxon>
        <taxon>Acetivibrio</taxon>
    </lineage>
</organism>
<keyword evidence="1" id="KW-1133">Transmembrane helix</keyword>
<evidence type="ECO:0000313" key="3">
    <source>
        <dbReference type="Proteomes" id="UP000223596"/>
    </source>
</evidence>
<comment type="caution">
    <text evidence="2">The sequence shown here is derived from an EMBL/GenBank/DDBJ whole genome shotgun (WGS) entry which is preliminary data.</text>
</comment>
<accession>A0AB36TCM1</accession>
<evidence type="ECO:0000313" key="2">
    <source>
        <dbReference type="EMBL" id="PFH01599.1"/>
    </source>
</evidence>
<protein>
    <recommendedName>
        <fullName evidence="4">DUF4190 domain-containing protein</fullName>
    </recommendedName>
</protein>
<sequence>MTDDFDKKVQLIEEEKNDRGQGEEADNSGYFAEDEELYDCSQGAIALERVNRLYMVLGWISAVMALFTTPFAAIAGIIFGANLNKQRQRAGNVIIIANVVGALINIIFNAVLLFYTLNMLGIYY</sequence>
<feature type="transmembrane region" description="Helical" evidence="1">
    <location>
        <begin position="56"/>
        <end position="81"/>
    </location>
</feature>
<keyword evidence="1" id="KW-0472">Membrane</keyword>
<name>A0AB36TCM1_ACETH</name>
<dbReference type="AlphaFoldDB" id="A0AB36TCM1"/>
<gene>
    <name evidence="2" type="ORF">M972_11337</name>
</gene>
<dbReference type="EMBL" id="PDBW01000001">
    <property type="protein sequence ID" value="PFH01599.1"/>
    <property type="molecule type" value="Genomic_DNA"/>
</dbReference>
<proteinExistence type="predicted"/>
<evidence type="ECO:0008006" key="4">
    <source>
        <dbReference type="Google" id="ProtNLM"/>
    </source>
</evidence>
<dbReference type="RefSeq" id="WP_003514313.1">
    <property type="nucleotide sequence ID" value="NZ_CP013828.1"/>
</dbReference>
<dbReference type="Proteomes" id="UP000223596">
    <property type="component" value="Unassembled WGS sequence"/>
</dbReference>
<evidence type="ECO:0000256" key="1">
    <source>
        <dbReference type="SAM" id="Phobius"/>
    </source>
</evidence>
<dbReference type="GeneID" id="35805016"/>
<keyword evidence="1" id="KW-0812">Transmembrane</keyword>
<reference evidence="2 3" key="1">
    <citation type="submission" date="2017-09" db="EMBL/GenBank/DDBJ databases">
        <title>Evaluation of Pacific Biosciences Sequencing Technology to Finishing C. thermocellum Genome Sequences.</title>
        <authorList>
            <person name="Brown S."/>
        </authorList>
    </citation>
    <scope>NUCLEOTIDE SEQUENCE [LARGE SCALE GENOMIC DNA]</scope>
    <source>
        <strain evidence="2 3">AD2</strain>
    </source>
</reference>
<feature type="transmembrane region" description="Helical" evidence="1">
    <location>
        <begin position="93"/>
        <end position="117"/>
    </location>
</feature>